<sequence>MVIPYNFCIIATVLLQEAVCPECSSTESKGVGLVVGGKSNVHAKDQSLNPLTEPQLIFVCIYADLNHILGSILGTFQTLPKLGIG</sequence>
<reference evidence="2" key="2">
    <citation type="submission" date="2019-02" db="EMBL/GenBank/DDBJ databases">
        <title>Opniocepnalus argus Var Kimnra genome.</title>
        <authorList>
            <person name="Zhou C."/>
            <person name="Xiao S."/>
        </authorList>
    </citation>
    <scope>NUCLEOTIDE SEQUENCE [LARGE SCALE GENOMIC DNA]</scope>
</reference>
<organism evidence="1 2">
    <name type="scientific">Channa argus</name>
    <name type="common">Northern snakehead</name>
    <name type="synonym">Ophicephalus argus</name>
    <dbReference type="NCBI Taxonomy" id="215402"/>
    <lineage>
        <taxon>Eukaryota</taxon>
        <taxon>Metazoa</taxon>
        <taxon>Chordata</taxon>
        <taxon>Craniata</taxon>
        <taxon>Vertebrata</taxon>
        <taxon>Euteleostomi</taxon>
        <taxon>Actinopterygii</taxon>
        <taxon>Neopterygii</taxon>
        <taxon>Teleostei</taxon>
        <taxon>Neoteleostei</taxon>
        <taxon>Acanthomorphata</taxon>
        <taxon>Anabantaria</taxon>
        <taxon>Anabantiformes</taxon>
        <taxon>Channoidei</taxon>
        <taxon>Channidae</taxon>
        <taxon>Channa</taxon>
    </lineage>
</organism>
<accession>A0A6G1QL94</accession>
<dbReference type="AlphaFoldDB" id="A0A6G1QL94"/>
<gene>
    <name evidence="1" type="ORF">EXN66_Car019013</name>
</gene>
<protein>
    <submittedName>
        <fullName evidence="1">Uncharacterized protein</fullName>
    </submittedName>
</protein>
<name>A0A6G1QL94_CHAAH</name>
<evidence type="ECO:0000313" key="2">
    <source>
        <dbReference type="Proteomes" id="UP000503349"/>
    </source>
</evidence>
<dbReference type="EMBL" id="CM015730">
    <property type="protein sequence ID" value="KAF3703325.1"/>
    <property type="molecule type" value="Genomic_DNA"/>
</dbReference>
<keyword evidence="2" id="KW-1185">Reference proteome</keyword>
<dbReference type="Proteomes" id="UP000503349">
    <property type="component" value="Chromosome 19"/>
</dbReference>
<evidence type="ECO:0000313" key="1">
    <source>
        <dbReference type="EMBL" id="KAF3703325.1"/>
    </source>
</evidence>
<reference evidence="1 2" key="1">
    <citation type="submission" date="2019-02" db="EMBL/GenBank/DDBJ databases">
        <title>Opniocepnalus argus genome.</title>
        <authorList>
            <person name="Zhou C."/>
            <person name="Xiao S."/>
        </authorList>
    </citation>
    <scope>NUCLEOTIDE SEQUENCE [LARGE SCALE GENOMIC DNA]</scope>
    <source>
        <strain evidence="1">OARG1902GOOAL</strain>
        <tissue evidence="1">Muscle</tissue>
    </source>
</reference>
<proteinExistence type="predicted"/>